<dbReference type="InterPro" id="IPR050074">
    <property type="entry name" value="DHO_dehydrogenase"/>
</dbReference>
<comment type="cofactor">
    <cofactor evidence="1">
        <name>FMN</name>
        <dbReference type="ChEBI" id="CHEBI:58210"/>
    </cofactor>
</comment>
<evidence type="ECO:0000256" key="3">
    <source>
        <dbReference type="ARBA" id="ARBA00022630"/>
    </source>
</evidence>
<dbReference type="SUPFAM" id="SSF51395">
    <property type="entry name" value="FMN-linked oxidoreductases"/>
    <property type="match status" value="1"/>
</dbReference>
<gene>
    <name evidence="7" type="ORF">METZ01_LOCUS313701</name>
</gene>
<sequence length="121" mass="13340">MFEVEDEQMLNIELLGKNFPNPIGLAAGFDKSAEAYNSLLKLGFGFVEVGTVTPLKQFGNPKPRIFRLEDDHALINRLGFNNDGTETIKARIKSDGKKGILGVNIGPNKETKDQKNDFCLG</sequence>
<comment type="pathway">
    <text evidence="2">Pyrimidine metabolism; UMP biosynthesis via de novo pathway.</text>
</comment>
<evidence type="ECO:0000256" key="1">
    <source>
        <dbReference type="ARBA" id="ARBA00001917"/>
    </source>
</evidence>
<name>A0A382NKL8_9ZZZZ</name>
<dbReference type="InterPro" id="IPR005720">
    <property type="entry name" value="Dihydroorotate_DH_cat"/>
</dbReference>
<dbReference type="GO" id="GO:0006207">
    <property type="term" value="P:'de novo' pyrimidine nucleobase biosynthetic process"/>
    <property type="evidence" value="ECO:0007669"/>
    <property type="project" value="InterPro"/>
</dbReference>
<organism evidence="7">
    <name type="scientific">marine metagenome</name>
    <dbReference type="NCBI Taxonomy" id="408172"/>
    <lineage>
        <taxon>unclassified sequences</taxon>
        <taxon>metagenomes</taxon>
        <taxon>ecological metagenomes</taxon>
    </lineage>
</organism>
<evidence type="ECO:0000256" key="2">
    <source>
        <dbReference type="ARBA" id="ARBA00004725"/>
    </source>
</evidence>
<dbReference type="Gene3D" id="3.20.20.70">
    <property type="entry name" value="Aldolase class I"/>
    <property type="match status" value="1"/>
</dbReference>
<dbReference type="Pfam" id="PF01180">
    <property type="entry name" value="DHO_dh"/>
    <property type="match status" value="1"/>
</dbReference>
<dbReference type="GO" id="GO:0005737">
    <property type="term" value="C:cytoplasm"/>
    <property type="evidence" value="ECO:0007669"/>
    <property type="project" value="InterPro"/>
</dbReference>
<feature type="non-terminal residue" evidence="7">
    <location>
        <position position="121"/>
    </location>
</feature>
<dbReference type="PANTHER" id="PTHR48109">
    <property type="entry name" value="DIHYDROOROTATE DEHYDROGENASE (QUINONE), MITOCHONDRIAL-RELATED"/>
    <property type="match status" value="1"/>
</dbReference>
<evidence type="ECO:0000259" key="6">
    <source>
        <dbReference type="Pfam" id="PF01180"/>
    </source>
</evidence>
<accession>A0A382NKL8</accession>
<keyword evidence="3" id="KW-0285">Flavoprotein</keyword>
<keyword evidence="5" id="KW-0560">Oxidoreductase</keyword>
<evidence type="ECO:0000256" key="4">
    <source>
        <dbReference type="ARBA" id="ARBA00022643"/>
    </source>
</evidence>
<feature type="domain" description="Dihydroorotate dehydrogenase catalytic" evidence="6">
    <location>
        <begin position="9"/>
        <end position="114"/>
    </location>
</feature>
<dbReference type="InterPro" id="IPR001295">
    <property type="entry name" value="Dihydroorotate_DH_CS"/>
</dbReference>
<dbReference type="PROSITE" id="PS00911">
    <property type="entry name" value="DHODEHASE_1"/>
    <property type="match status" value="1"/>
</dbReference>
<evidence type="ECO:0000313" key="7">
    <source>
        <dbReference type="EMBL" id="SVC60847.1"/>
    </source>
</evidence>
<evidence type="ECO:0000256" key="5">
    <source>
        <dbReference type="ARBA" id="ARBA00023002"/>
    </source>
</evidence>
<dbReference type="PANTHER" id="PTHR48109:SF4">
    <property type="entry name" value="DIHYDROOROTATE DEHYDROGENASE (QUINONE), MITOCHONDRIAL"/>
    <property type="match status" value="1"/>
</dbReference>
<dbReference type="AlphaFoldDB" id="A0A382NKL8"/>
<proteinExistence type="predicted"/>
<dbReference type="EMBL" id="UINC01100639">
    <property type="protein sequence ID" value="SVC60847.1"/>
    <property type="molecule type" value="Genomic_DNA"/>
</dbReference>
<dbReference type="InterPro" id="IPR013785">
    <property type="entry name" value="Aldolase_TIM"/>
</dbReference>
<dbReference type="GO" id="GO:0004152">
    <property type="term" value="F:dihydroorotate dehydrogenase activity"/>
    <property type="evidence" value="ECO:0007669"/>
    <property type="project" value="TreeGrafter"/>
</dbReference>
<keyword evidence="4" id="KW-0288">FMN</keyword>
<protein>
    <recommendedName>
        <fullName evidence="6">Dihydroorotate dehydrogenase catalytic domain-containing protein</fullName>
    </recommendedName>
</protein>
<dbReference type="UniPathway" id="UPA00070"/>
<dbReference type="GO" id="GO:0044205">
    <property type="term" value="P:'de novo' UMP biosynthetic process"/>
    <property type="evidence" value="ECO:0007669"/>
    <property type="project" value="UniProtKB-UniPathway"/>
</dbReference>
<reference evidence="7" key="1">
    <citation type="submission" date="2018-05" db="EMBL/GenBank/DDBJ databases">
        <authorList>
            <person name="Lanie J.A."/>
            <person name="Ng W.-L."/>
            <person name="Kazmierczak K.M."/>
            <person name="Andrzejewski T.M."/>
            <person name="Davidsen T.M."/>
            <person name="Wayne K.J."/>
            <person name="Tettelin H."/>
            <person name="Glass J.I."/>
            <person name="Rusch D."/>
            <person name="Podicherti R."/>
            <person name="Tsui H.-C.T."/>
            <person name="Winkler M.E."/>
        </authorList>
    </citation>
    <scope>NUCLEOTIDE SEQUENCE</scope>
</reference>